<gene>
    <name evidence="1" type="ORF">MILVUS5_LOCUS31121</name>
</gene>
<protein>
    <submittedName>
        <fullName evidence="1">Uncharacterized protein</fullName>
    </submittedName>
</protein>
<proteinExistence type="predicted"/>
<evidence type="ECO:0000313" key="2">
    <source>
        <dbReference type="Proteomes" id="UP001177021"/>
    </source>
</evidence>
<comment type="caution">
    <text evidence="1">The sequence shown here is derived from an EMBL/GenBank/DDBJ whole genome shotgun (WGS) entry which is preliminary data.</text>
</comment>
<dbReference type="EMBL" id="CASHSV030000513">
    <property type="protein sequence ID" value="CAJ2666310.1"/>
    <property type="molecule type" value="Genomic_DNA"/>
</dbReference>
<reference evidence="1" key="1">
    <citation type="submission" date="2023-10" db="EMBL/GenBank/DDBJ databases">
        <authorList>
            <person name="Rodriguez Cubillos JULIANA M."/>
            <person name="De Vega J."/>
        </authorList>
    </citation>
    <scope>NUCLEOTIDE SEQUENCE</scope>
</reference>
<name>A0ACB0LCI3_TRIPR</name>
<organism evidence="1 2">
    <name type="scientific">Trifolium pratense</name>
    <name type="common">Red clover</name>
    <dbReference type="NCBI Taxonomy" id="57577"/>
    <lineage>
        <taxon>Eukaryota</taxon>
        <taxon>Viridiplantae</taxon>
        <taxon>Streptophyta</taxon>
        <taxon>Embryophyta</taxon>
        <taxon>Tracheophyta</taxon>
        <taxon>Spermatophyta</taxon>
        <taxon>Magnoliopsida</taxon>
        <taxon>eudicotyledons</taxon>
        <taxon>Gunneridae</taxon>
        <taxon>Pentapetalae</taxon>
        <taxon>rosids</taxon>
        <taxon>fabids</taxon>
        <taxon>Fabales</taxon>
        <taxon>Fabaceae</taxon>
        <taxon>Papilionoideae</taxon>
        <taxon>50 kb inversion clade</taxon>
        <taxon>NPAAA clade</taxon>
        <taxon>Hologalegina</taxon>
        <taxon>IRL clade</taxon>
        <taxon>Trifolieae</taxon>
        <taxon>Trifolium</taxon>
    </lineage>
</organism>
<evidence type="ECO:0000313" key="1">
    <source>
        <dbReference type="EMBL" id="CAJ2666310.1"/>
    </source>
</evidence>
<keyword evidence="2" id="KW-1185">Reference proteome</keyword>
<dbReference type="Proteomes" id="UP001177021">
    <property type="component" value="Unassembled WGS sequence"/>
</dbReference>
<sequence>MAKTFKLVPTIIIFLFFFLTTKEVVASNIPTILPTATKCECHKDCMTSYFAITEDLFICKNGYCLFLSAMEIGGIHKLHM</sequence>
<accession>A0ACB0LCI3</accession>